<dbReference type="EMBL" id="FQUO01000013">
    <property type="protein sequence ID" value="SHF87124.1"/>
    <property type="molecule type" value="Genomic_DNA"/>
</dbReference>
<sequence>MGGFLQPGLQCFKAQKYSFYLGGFDDFMILFLLAMPGK</sequence>
<dbReference type="AlphaFoldDB" id="A0A1M5F6A6"/>
<name>A0A1M5F6A6_9BACT</name>
<gene>
    <name evidence="1" type="ORF">SAMN05444008_11361</name>
</gene>
<keyword evidence="2" id="KW-1185">Reference proteome</keyword>
<proteinExistence type="predicted"/>
<dbReference type="Proteomes" id="UP000184368">
    <property type="component" value="Unassembled WGS sequence"/>
</dbReference>
<accession>A0A1M5F6A6</accession>
<reference evidence="1 2" key="1">
    <citation type="submission" date="2016-11" db="EMBL/GenBank/DDBJ databases">
        <authorList>
            <person name="Jaros S."/>
            <person name="Januszkiewicz K."/>
            <person name="Wedrychowicz H."/>
        </authorList>
    </citation>
    <scope>NUCLEOTIDE SEQUENCE [LARGE SCALE GENOMIC DNA]</scope>
    <source>
        <strain evidence="1 2">DSM 26897</strain>
    </source>
</reference>
<evidence type="ECO:0000313" key="1">
    <source>
        <dbReference type="EMBL" id="SHF87124.1"/>
    </source>
</evidence>
<organism evidence="1 2">
    <name type="scientific">Cnuella takakiae</name>
    <dbReference type="NCBI Taxonomy" id="1302690"/>
    <lineage>
        <taxon>Bacteria</taxon>
        <taxon>Pseudomonadati</taxon>
        <taxon>Bacteroidota</taxon>
        <taxon>Chitinophagia</taxon>
        <taxon>Chitinophagales</taxon>
        <taxon>Chitinophagaceae</taxon>
        <taxon>Cnuella</taxon>
    </lineage>
</organism>
<protein>
    <submittedName>
        <fullName evidence="1">Uncharacterized protein</fullName>
    </submittedName>
</protein>
<evidence type="ECO:0000313" key="2">
    <source>
        <dbReference type="Proteomes" id="UP000184368"/>
    </source>
</evidence>